<feature type="compositionally biased region" description="Basic residues" evidence="1">
    <location>
        <begin position="30"/>
        <end position="39"/>
    </location>
</feature>
<evidence type="ECO:0000256" key="1">
    <source>
        <dbReference type="SAM" id="MobiDB-lite"/>
    </source>
</evidence>
<organism evidence="2 3">
    <name type="scientific">Mytilus edulis</name>
    <name type="common">Blue mussel</name>
    <dbReference type="NCBI Taxonomy" id="6550"/>
    <lineage>
        <taxon>Eukaryota</taxon>
        <taxon>Metazoa</taxon>
        <taxon>Spiralia</taxon>
        <taxon>Lophotrochozoa</taxon>
        <taxon>Mollusca</taxon>
        <taxon>Bivalvia</taxon>
        <taxon>Autobranchia</taxon>
        <taxon>Pteriomorphia</taxon>
        <taxon>Mytilida</taxon>
        <taxon>Mytiloidea</taxon>
        <taxon>Mytilidae</taxon>
        <taxon>Mytilinae</taxon>
        <taxon>Mytilus</taxon>
    </lineage>
</organism>
<proteinExistence type="predicted"/>
<reference evidence="2" key="1">
    <citation type="submission" date="2021-03" db="EMBL/GenBank/DDBJ databases">
        <authorList>
            <person name="Bekaert M."/>
        </authorList>
    </citation>
    <scope>NUCLEOTIDE SEQUENCE</scope>
</reference>
<protein>
    <submittedName>
        <fullName evidence="2">Uncharacterized protein</fullName>
    </submittedName>
</protein>
<gene>
    <name evidence="2" type="ORF">MEDL_23767</name>
</gene>
<dbReference type="Proteomes" id="UP000683360">
    <property type="component" value="Unassembled WGS sequence"/>
</dbReference>
<name>A0A8S3RXY0_MYTED</name>
<accession>A0A8S3RXY0</accession>
<comment type="caution">
    <text evidence="2">The sequence shown here is derived from an EMBL/GenBank/DDBJ whole genome shotgun (WGS) entry which is preliminary data.</text>
</comment>
<evidence type="ECO:0000313" key="2">
    <source>
        <dbReference type="EMBL" id="CAG2209635.1"/>
    </source>
</evidence>
<evidence type="ECO:0000313" key="3">
    <source>
        <dbReference type="Proteomes" id="UP000683360"/>
    </source>
</evidence>
<dbReference type="AlphaFoldDB" id="A0A8S3RXY0"/>
<keyword evidence="3" id="KW-1185">Reference proteome</keyword>
<feature type="region of interest" description="Disordered" evidence="1">
    <location>
        <begin position="19"/>
        <end position="42"/>
    </location>
</feature>
<sequence length="407" mass="46890">MSITLLTANVGKLSATQENDDSVFSGSKPAKPKSAKRPHTCLSSDGDHSLCIETELNEIRNSMKNILKIEDVKLIVTEPIREETIDLIGNFIILDINIQDYRITLAAIYELNKGDPVVFENMKRKISHYGNSSIVVARDWNVVQDYDMDTLHYRCENSPSQKPRFMRFSSQIRGKGTWKFNNSLLRETEFIDKVKGDIKLALKSEPSMDIETEDKQFKISYQLLWDMIKMKVRGSAISFSSFQKKQGNKKEKELLYKISLLDEKLLENNLTSVYQEREGIELELKILRGKNVKGIITRAKARCQVEGQKGSNFFCNLEILENWTEITDPSTIRNEQKQFYKKLYTSKPLLLETHRDTFLQNDNPFITKLNEEEVGSCLDQSKHTTDLDAWPTVVLIGAIRVWLVTFK</sequence>
<dbReference type="OrthoDB" id="6073759at2759"/>
<dbReference type="EMBL" id="CAJPWZ010001207">
    <property type="protein sequence ID" value="CAG2209635.1"/>
    <property type="molecule type" value="Genomic_DNA"/>
</dbReference>